<sequence>MTAYSAQQRRYASTVAMKLMALLALCYTFYFCRGLILPLMIAAFFALFAAPAVRLLGKCYLPKPLAAALIIMVMLALAGAGISLLYEPAAQWLERLPLLGSRLAEQVEDVTASIDVLKDSVAPGKSTTESIKSAVSSGIMPLLSVLAQTTAIMLFQLAAVVMFTYFFLVFGDALLRNMVRALPSLHAKKNLLSTFHAVQDDMSHYVLVVSTINVGLGLATALAMFLLDVPDPLLWGTLATLLNFAPYVGPLVLTVLLTGVGYFEYQQTGQILMLPGVFLLLNVIESQLITPLALGRRFNMNPLVLVIWMFIWGWIWGVVGVLIAIPLLVCLKIIALHLPETPSWLVVLDATTTDKTTLPDLRES</sequence>
<dbReference type="InterPro" id="IPR002549">
    <property type="entry name" value="AI-2E-like"/>
</dbReference>
<dbReference type="PANTHER" id="PTHR21716:SF16">
    <property type="entry name" value="BLL1467 PROTEIN"/>
    <property type="match status" value="1"/>
</dbReference>
<comment type="caution">
    <text evidence="7">The sequence shown here is derived from an EMBL/GenBank/DDBJ whole genome shotgun (WGS) entry which is preliminary data.</text>
</comment>
<feature type="transmembrane region" description="Helical" evidence="6">
    <location>
        <begin position="272"/>
        <end position="294"/>
    </location>
</feature>
<feature type="transmembrane region" description="Helical" evidence="6">
    <location>
        <begin position="205"/>
        <end position="227"/>
    </location>
</feature>
<proteinExistence type="inferred from homology"/>
<keyword evidence="3 6" id="KW-0812">Transmembrane</keyword>
<keyword evidence="8" id="KW-1185">Reference proteome</keyword>
<feature type="transmembrane region" description="Helical" evidence="6">
    <location>
        <begin position="306"/>
        <end position="331"/>
    </location>
</feature>
<dbReference type="Proteomes" id="UP001501169">
    <property type="component" value="Unassembled WGS sequence"/>
</dbReference>
<keyword evidence="4 6" id="KW-1133">Transmembrane helix</keyword>
<feature type="transmembrane region" description="Helical" evidence="6">
    <location>
        <begin position="12"/>
        <end position="30"/>
    </location>
</feature>
<evidence type="ECO:0000313" key="7">
    <source>
        <dbReference type="EMBL" id="GAA0552309.1"/>
    </source>
</evidence>
<feature type="transmembrane region" description="Helical" evidence="6">
    <location>
        <begin position="247"/>
        <end position="265"/>
    </location>
</feature>
<dbReference type="PANTHER" id="PTHR21716">
    <property type="entry name" value="TRANSMEMBRANE PROTEIN"/>
    <property type="match status" value="1"/>
</dbReference>
<evidence type="ECO:0000256" key="5">
    <source>
        <dbReference type="ARBA" id="ARBA00023136"/>
    </source>
</evidence>
<comment type="subcellular location">
    <subcellularLocation>
        <location evidence="1">Membrane</location>
        <topology evidence="1">Multi-pass membrane protein</topology>
    </subcellularLocation>
</comment>
<evidence type="ECO:0000256" key="2">
    <source>
        <dbReference type="ARBA" id="ARBA00009773"/>
    </source>
</evidence>
<dbReference type="EMBL" id="BAAAEO010000003">
    <property type="protein sequence ID" value="GAA0552309.1"/>
    <property type="molecule type" value="Genomic_DNA"/>
</dbReference>
<organism evidence="7 8">
    <name type="scientific">Rheinheimera aquimaris</name>
    <dbReference type="NCBI Taxonomy" id="412437"/>
    <lineage>
        <taxon>Bacteria</taxon>
        <taxon>Pseudomonadati</taxon>
        <taxon>Pseudomonadota</taxon>
        <taxon>Gammaproteobacteria</taxon>
        <taxon>Chromatiales</taxon>
        <taxon>Chromatiaceae</taxon>
        <taxon>Rheinheimera</taxon>
    </lineage>
</organism>
<keyword evidence="5 6" id="KW-0472">Membrane</keyword>
<feature type="transmembrane region" description="Helical" evidence="6">
    <location>
        <begin position="65"/>
        <end position="86"/>
    </location>
</feature>
<evidence type="ECO:0000313" key="8">
    <source>
        <dbReference type="Proteomes" id="UP001501169"/>
    </source>
</evidence>
<evidence type="ECO:0000256" key="6">
    <source>
        <dbReference type="SAM" id="Phobius"/>
    </source>
</evidence>
<accession>A0ABP3NTF0</accession>
<feature type="transmembrane region" description="Helical" evidence="6">
    <location>
        <begin position="36"/>
        <end position="53"/>
    </location>
</feature>
<dbReference type="Pfam" id="PF01594">
    <property type="entry name" value="AI-2E_transport"/>
    <property type="match status" value="1"/>
</dbReference>
<protein>
    <submittedName>
        <fullName evidence="7">AI-2E family transporter</fullName>
    </submittedName>
</protein>
<reference evidence="8" key="1">
    <citation type="journal article" date="2019" name="Int. J. Syst. Evol. Microbiol.">
        <title>The Global Catalogue of Microorganisms (GCM) 10K type strain sequencing project: providing services to taxonomists for standard genome sequencing and annotation.</title>
        <authorList>
            <consortium name="The Broad Institute Genomics Platform"/>
            <consortium name="The Broad Institute Genome Sequencing Center for Infectious Disease"/>
            <person name="Wu L."/>
            <person name="Ma J."/>
        </authorList>
    </citation>
    <scope>NUCLEOTIDE SEQUENCE [LARGE SCALE GENOMIC DNA]</scope>
    <source>
        <strain evidence="8">JCM 14331</strain>
    </source>
</reference>
<evidence type="ECO:0000256" key="3">
    <source>
        <dbReference type="ARBA" id="ARBA00022692"/>
    </source>
</evidence>
<name>A0ABP3NTF0_9GAMM</name>
<gene>
    <name evidence="7" type="ORF">GCM10009098_19990</name>
</gene>
<evidence type="ECO:0000256" key="1">
    <source>
        <dbReference type="ARBA" id="ARBA00004141"/>
    </source>
</evidence>
<dbReference type="RefSeq" id="WP_226767189.1">
    <property type="nucleotide sequence ID" value="NZ_BAAAEO010000003.1"/>
</dbReference>
<feature type="transmembrane region" description="Helical" evidence="6">
    <location>
        <begin position="145"/>
        <end position="170"/>
    </location>
</feature>
<evidence type="ECO:0000256" key="4">
    <source>
        <dbReference type="ARBA" id="ARBA00022989"/>
    </source>
</evidence>
<comment type="similarity">
    <text evidence="2">Belongs to the autoinducer-2 exporter (AI-2E) (TC 2.A.86) family.</text>
</comment>